<dbReference type="OrthoDB" id="2384350at2759"/>
<sequence length="401" mass="44222">MVIEKTNDVVDVVEVAILSKFKAPHTMLASYNSTDNAIEIREENTAIDDNSKSEDEIAPAAKEHSPTPLADYRIFTNDFASSPVTPARSASITKLQDGNQSVTCPLSDWIAASSEKAEKNYDEGVEPISPSRKASGKESKSSYFEDEMRIRDELYMAENESTPSDDDDAEIKEADELSMLDPGAFEEGNKESDRWDNEENDEDKVKSDEDDEVTIMDGGKRTLEKARQTGGVVSCVGVGWVLDCERENQWLDEASYAVDTAMVPLQWQRSPISNEEGDTDELGDDNWMLSPVPATPAPETISAYAEEGLWGAETPGAQTPYFFKKDKLVQMTAPGGNKKFVNFEEDENSESGSGSSGDGMGFLRKEKDQSVMMRLMAARRKSLQWAPKVGSPLARRFDGGL</sequence>
<feature type="compositionally biased region" description="Basic and acidic residues" evidence="1">
    <location>
        <begin position="187"/>
        <end position="207"/>
    </location>
</feature>
<dbReference type="Proteomes" id="UP000249056">
    <property type="component" value="Unassembled WGS sequence"/>
</dbReference>
<dbReference type="GO" id="GO:0000278">
    <property type="term" value="P:mitotic cell cycle"/>
    <property type="evidence" value="ECO:0007669"/>
    <property type="project" value="TreeGrafter"/>
</dbReference>
<evidence type="ECO:0000256" key="1">
    <source>
        <dbReference type="SAM" id="MobiDB-lite"/>
    </source>
</evidence>
<organism evidence="2 3">
    <name type="scientific">Monilinia fructigena</name>
    <dbReference type="NCBI Taxonomy" id="38457"/>
    <lineage>
        <taxon>Eukaryota</taxon>
        <taxon>Fungi</taxon>
        <taxon>Dikarya</taxon>
        <taxon>Ascomycota</taxon>
        <taxon>Pezizomycotina</taxon>
        <taxon>Leotiomycetes</taxon>
        <taxon>Helotiales</taxon>
        <taxon>Sclerotiniaceae</taxon>
        <taxon>Monilinia</taxon>
    </lineage>
</organism>
<keyword evidence="3" id="KW-1185">Reference proteome</keyword>
<dbReference type="EMBL" id="QKRW01000021">
    <property type="protein sequence ID" value="RAL62975.1"/>
    <property type="molecule type" value="Genomic_DNA"/>
</dbReference>
<dbReference type="InterPro" id="IPR022047">
    <property type="entry name" value="Microcephalin-like"/>
</dbReference>
<dbReference type="AlphaFoldDB" id="A0A395IRM6"/>
<gene>
    <name evidence="2" type="ORF">DID88_004062</name>
</gene>
<evidence type="ECO:0008006" key="4">
    <source>
        <dbReference type="Google" id="ProtNLM"/>
    </source>
</evidence>
<dbReference type="SUPFAM" id="SSF52113">
    <property type="entry name" value="BRCT domain"/>
    <property type="match status" value="1"/>
</dbReference>
<dbReference type="PANTHER" id="PTHR14625">
    <property type="entry name" value="MICROCEPHALIN"/>
    <property type="match status" value="1"/>
</dbReference>
<proteinExistence type="predicted"/>
<protein>
    <recommendedName>
        <fullName evidence="4">BRCT domain-containing protein</fullName>
    </recommendedName>
</protein>
<reference evidence="2 3" key="1">
    <citation type="submission" date="2018-06" db="EMBL/GenBank/DDBJ databases">
        <title>Genome Sequence of the Brown Rot Fungal Pathogen Monilinia fructigena.</title>
        <authorList>
            <person name="Landi L."/>
            <person name="De Miccolis Angelini R.M."/>
            <person name="Pollastro S."/>
            <person name="Abate D."/>
            <person name="Faretra F."/>
            <person name="Romanazzi G."/>
        </authorList>
    </citation>
    <scope>NUCLEOTIDE SEQUENCE [LARGE SCALE GENOMIC DNA]</scope>
    <source>
        <strain evidence="2 3">Mfrg269</strain>
    </source>
</reference>
<evidence type="ECO:0000313" key="3">
    <source>
        <dbReference type="Proteomes" id="UP000249056"/>
    </source>
</evidence>
<feature type="region of interest" description="Disordered" evidence="1">
    <location>
        <begin position="340"/>
        <end position="364"/>
    </location>
</feature>
<feature type="region of interest" description="Disordered" evidence="1">
    <location>
        <begin position="118"/>
        <end position="145"/>
    </location>
</feature>
<comment type="caution">
    <text evidence="2">The sequence shown here is derived from an EMBL/GenBank/DDBJ whole genome shotgun (WGS) entry which is preliminary data.</text>
</comment>
<evidence type="ECO:0000313" key="2">
    <source>
        <dbReference type="EMBL" id="RAL62975.1"/>
    </source>
</evidence>
<accession>A0A395IRM6</accession>
<name>A0A395IRM6_9HELO</name>
<dbReference type="Gene3D" id="3.40.50.10190">
    <property type="entry name" value="BRCT domain"/>
    <property type="match status" value="1"/>
</dbReference>
<feature type="region of interest" description="Disordered" evidence="1">
    <location>
        <begin position="176"/>
        <end position="212"/>
    </location>
</feature>
<dbReference type="InterPro" id="IPR036420">
    <property type="entry name" value="BRCT_dom_sf"/>
</dbReference>
<dbReference type="PANTHER" id="PTHR14625:SF3">
    <property type="entry name" value="MICROCEPHALIN"/>
    <property type="match status" value="1"/>
</dbReference>